<comment type="catalytic activity">
    <reaction evidence="21">
        <text>L-threonyl-[protein] + ATP = O-phospho-L-threonyl-[protein] + ADP + H(+)</text>
        <dbReference type="Rhea" id="RHEA:46608"/>
        <dbReference type="Rhea" id="RHEA-COMP:11060"/>
        <dbReference type="Rhea" id="RHEA-COMP:11605"/>
        <dbReference type="ChEBI" id="CHEBI:15378"/>
        <dbReference type="ChEBI" id="CHEBI:30013"/>
        <dbReference type="ChEBI" id="CHEBI:30616"/>
        <dbReference type="ChEBI" id="CHEBI:61977"/>
        <dbReference type="ChEBI" id="CHEBI:456216"/>
        <dbReference type="EC" id="2.7.11.1"/>
    </reaction>
</comment>
<evidence type="ECO:0000256" key="2">
    <source>
        <dbReference type="ARBA" id="ARBA00004285"/>
    </source>
</evidence>
<accession>A0A671XG52</accession>
<keyword evidence="8" id="KW-0963">Cytoplasm</keyword>
<evidence type="ECO:0000313" key="28">
    <source>
        <dbReference type="Proteomes" id="UP000472265"/>
    </source>
</evidence>
<keyword evidence="15 23" id="KW-0067">ATP-binding</keyword>
<keyword evidence="17" id="KW-0472">Membrane</keyword>
<dbReference type="GO" id="GO:0045121">
    <property type="term" value="C:membrane raft"/>
    <property type="evidence" value="ECO:0007669"/>
    <property type="project" value="UniProtKB-SubCell"/>
</dbReference>
<protein>
    <recommendedName>
        <fullName evidence="19">Serine/threonine-protein kinase TAO3</fullName>
        <ecNumber evidence="6">2.7.11.1</ecNumber>
    </recommendedName>
    <alternativeName>
        <fullName evidence="20">Thousand and one amino acid protein 3</fullName>
    </alternativeName>
</protein>
<dbReference type="PANTHER" id="PTHR47167">
    <property type="entry name" value="SERINE/THREONINE-PROTEIN KINASE TAO1-LIKE PROTEIN"/>
    <property type="match status" value="1"/>
</dbReference>
<keyword evidence="16 24" id="KW-0175">Coiled coil</keyword>
<dbReference type="FunFam" id="1.10.510.10:FF:000030">
    <property type="entry name" value="Serine/threonine-protein kinase TAO2, putative"/>
    <property type="match status" value="1"/>
</dbReference>
<dbReference type="Ensembl" id="ENSSAUT00010052688.1">
    <property type="protein sequence ID" value="ENSSAUP00010050089.1"/>
    <property type="gene ID" value="ENSSAUG00010020778.1"/>
</dbReference>
<evidence type="ECO:0000256" key="14">
    <source>
        <dbReference type="ARBA" id="ARBA00022777"/>
    </source>
</evidence>
<comment type="subcellular location">
    <subcellularLocation>
        <location evidence="1">Cell membrane</location>
        <topology evidence="1">Peripheral membrane protein</topology>
    </subcellularLocation>
    <subcellularLocation>
        <location evidence="3">Cytoplasm</location>
    </subcellularLocation>
    <subcellularLocation>
        <location evidence="4">Lipid droplet</location>
    </subcellularLocation>
    <subcellularLocation>
        <location evidence="2">Membrane raft</location>
    </subcellularLocation>
</comment>
<dbReference type="GO" id="GO:0051493">
    <property type="term" value="P:regulation of cytoskeleton organization"/>
    <property type="evidence" value="ECO:0007669"/>
    <property type="project" value="TreeGrafter"/>
</dbReference>
<evidence type="ECO:0000256" key="23">
    <source>
        <dbReference type="PROSITE-ProRule" id="PRU10141"/>
    </source>
</evidence>
<evidence type="ECO:0000256" key="17">
    <source>
        <dbReference type="ARBA" id="ARBA00023136"/>
    </source>
</evidence>
<evidence type="ECO:0000256" key="3">
    <source>
        <dbReference type="ARBA" id="ARBA00004496"/>
    </source>
</evidence>
<reference evidence="27" key="1">
    <citation type="submission" date="2021-04" db="EMBL/GenBank/DDBJ databases">
        <authorList>
            <consortium name="Wellcome Sanger Institute Data Sharing"/>
        </authorList>
    </citation>
    <scope>NUCLEOTIDE SEQUENCE [LARGE SCALE GENOMIC DNA]</scope>
</reference>
<feature type="coiled-coil region" evidence="24">
    <location>
        <begin position="445"/>
        <end position="498"/>
    </location>
</feature>
<dbReference type="InterPro" id="IPR051234">
    <property type="entry name" value="TAO_STE20_kinase"/>
</dbReference>
<reference evidence="27" key="3">
    <citation type="submission" date="2025-09" db="UniProtKB">
        <authorList>
            <consortium name="Ensembl"/>
        </authorList>
    </citation>
    <scope>IDENTIFICATION</scope>
</reference>
<keyword evidence="28" id="KW-1185">Reference proteome</keyword>
<evidence type="ECO:0000256" key="22">
    <source>
        <dbReference type="ARBA" id="ARBA00048679"/>
    </source>
</evidence>
<evidence type="ECO:0000256" key="1">
    <source>
        <dbReference type="ARBA" id="ARBA00004202"/>
    </source>
</evidence>
<dbReference type="InParanoid" id="A0A671XG52"/>
<evidence type="ECO:0000259" key="26">
    <source>
        <dbReference type="PROSITE" id="PS50011"/>
    </source>
</evidence>
<dbReference type="Gene3D" id="3.30.200.20">
    <property type="entry name" value="Phosphorylase Kinase, domain 1"/>
    <property type="match status" value="1"/>
</dbReference>
<name>A0A671XG52_SPAAU</name>
<evidence type="ECO:0000256" key="18">
    <source>
        <dbReference type="ARBA" id="ARBA00023204"/>
    </source>
</evidence>
<dbReference type="Proteomes" id="UP000472265">
    <property type="component" value="Chromosome 5"/>
</dbReference>
<evidence type="ECO:0000256" key="5">
    <source>
        <dbReference type="ARBA" id="ARBA00008874"/>
    </source>
</evidence>
<dbReference type="Gene3D" id="1.10.510.10">
    <property type="entry name" value="Transferase(Phosphotransferase) domain 1"/>
    <property type="match status" value="1"/>
</dbReference>
<dbReference type="OMA" id="KEKIKEX"/>
<dbReference type="PROSITE" id="PS00108">
    <property type="entry name" value="PROTEIN_KINASE_ST"/>
    <property type="match status" value="1"/>
</dbReference>
<dbReference type="GO" id="GO:0006281">
    <property type="term" value="P:DNA repair"/>
    <property type="evidence" value="ECO:0007669"/>
    <property type="project" value="UniProtKB-KW"/>
</dbReference>
<dbReference type="SUPFAM" id="SSF56112">
    <property type="entry name" value="Protein kinase-like (PK-like)"/>
    <property type="match status" value="1"/>
</dbReference>
<evidence type="ECO:0000256" key="13">
    <source>
        <dbReference type="ARBA" id="ARBA00022763"/>
    </source>
</evidence>
<dbReference type="InterPro" id="IPR008271">
    <property type="entry name" value="Ser/Thr_kinase_AS"/>
</dbReference>
<evidence type="ECO:0000256" key="11">
    <source>
        <dbReference type="ARBA" id="ARBA00022679"/>
    </source>
</evidence>
<organism evidence="27 28">
    <name type="scientific">Sparus aurata</name>
    <name type="common">Gilthead sea bream</name>
    <dbReference type="NCBI Taxonomy" id="8175"/>
    <lineage>
        <taxon>Eukaryota</taxon>
        <taxon>Metazoa</taxon>
        <taxon>Chordata</taxon>
        <taxon>Craniata</taxon>
        <taxon>Vertebrata</taxon>
        <taxon>Euteleostomi</taxon>
        <taxon>Actinopterygii</taxon>
        <taxon>Neopterygii</taxon>
        <taxon>Teleostei</taxon>
        <taxon>Neoteleostei</taxon>
        <taxon>Acanthomorphata</taxon>
        <taxon>Eupercaria</taxon>
        <taxon>Spariformes</taxon>
        <taxon>Sparidae</taxon>
        <taxon>Sparus</taxon>
    </lineage>
</organism>
<keyword evidence="18" id="KW-0234">DNA repair</keyword>
<dbReference type="FunFam" id="3.30.200.20:FF:000029">
    <property type="entry name" value="Serine/threonine-protein kinase TAO2, putative"/>
    <property type="match status" value="1"/>
</dbReference>
<evidence type="ECO:0000256" key="12">
    <source>
        <dbReference type="ARBA" id="ARBA00022741"/>
    </source>
</evidence>
<dbReference type="PROSITE" id="PS00107">
    <property type="entry name" value="PROTEIN_KINASE_ATP"/>
    <property type="match status" value="1"/>
</dbReference>
<feature type="domain" description="Protein kinase" evidence="26">
    <location>
        <begin position="28"/>
        <end position="281"/>
    </location>
</feature>
<dbReference type="Pfam" id="PF00069">
    <property type="entry name" value="Pkinase"/>
    <property type="match status" value="1"/>
</dbReference>
<dbReference type="GO" id="GO:0005886">
    <property type="term" value="C:plasma membrane"/>
    <property type="evidence" value="ECO:0007669"/>
    <property type="project" value="UniProtKB-SubCell"/>
</dbReference>
<dbReference type="GO" id="GO:0004674">
    <property type="term" value="F:protein serine/threonine kinase activity"/>
    <property type="evidence" value="ECO:0007669"/>
    <property type="project" value="UniProtKB-KW"/>
</dbReference>
<dbReference type="InterPro" id="IPR011009">
    <property type="entry name" value="Kinase-like_dom_sf"/>
</dbReference>
<proteinExistence type="inferred from homology"/>
<dbReference type="PROSITE" id="PS50011">
    <property type="entry name" value="PROTEIN_KINASE_DOM"/>
    <property type="match status" value="1"/>
</dbReference>
<evidence type="ECO:0000256" key="4">
    <source>
        <dbReference type="ARBA" id="ARBA00004502"/>
    </source>
</evidence>
<dbReference type="GO" id="GO:0005737">
    <property type="term" value="C:cytoplasm"/>
    <property type="evidence" value="ECO:0007669"/>
    <property type="project" value="UniProtKB-SubCell"/>
</dbReference>
<reference evidence="27" key="2">
    <citation type="submission" date="2025-08" db="UniProtKB">
        <authorList>
            <consortium name="Ensembl"/>
        </authorList>
    </citation>
    <scope>IDENTIFICATION</scope>
</reference>
<keyword evidence="9" id="KW-0723">Serine/threonine-protein kinase</keyword>
<evidence type="ECO:0000256" key="20">
    <source>
        <dbReference type="ARBA" id="ARBA00043013"/>
    </source>
</evidence>
<dbReference type="InterPro" id="IPR000719">
    <property type="entry name" value="Prot_kinase_dom"/>
</dbReference>
<comment type="catalytic activity">
    <reaction evidence="22">
        <text>L-seryl-[protein] + ATP = O-phospho-L-seryl-[protein] + ADP + H(+)</text>
        <dbReference type="Rhea" id="RHEA:17989"/>
        <dbReference type="Rhea" id="RHEA-COMP:9863"/>
        <dbReference type="Rhea" id="RHEA-COMP:11604"/>
        <dbReference type="ChEBI" id="CHEBI:15378"/>
        <dbReference type="ChEBI" id="CHEBI:29999"/>
        <dbReference type="ChEBI" id="CHEBI:30616"/>
        <dbReference type="ChEBI" id="CHEBI:83421"/>
        <dbReference type="ChEBI" id="CHEBI:456216"/>
        <dbReference type="EC" id="2.7.11.1"/>
    </reaction>
</comment>
<keyword evidence="14" id="KW-0418">Kinase</keyword>
<evidence type="ECO:0000256" key="24">
    <source>
        <dbReference type="SAM" id="Coils"/>
    </source>
</evidence>
<evidence type="ECO:0000256" key="25">
    <source>
        <dbReference type="SAM" id="MobiDB-lite"/>
    </source>
</evidence>
<evidence type="ECO:0000256" key="19">
    <source>
        <dbReference type="ARBA" id="ARBA00040009"/>
    </source>
</evidence>
<evidence type="ECO:0000256" key="15">
    <source>
        <dbReference type="ARBA" id="ARBA00022840"/>
    </source>
</evidence>
<evidence type="ECO:0000256" key="21">
    <source>
        <dbReference type="ARBA" id="ARBA00047899"/>
    </source>
</evidence>
<keyword evidence="10" id="KW-0551">Lipid droplet</keyword>
<feature type="binding site" evidence="23">
    <location>
        <position position="58"/>
    </location>
    <ligand>
        <name>ATP</name>
        <dbReference type="ChEBI" id="CHEBI:30616"/>
    </ligand>
</feature>
<dbReference type="SMART" id="SM00220">
    <property type="entry name" value="S_TKc"/>
    <property type="match status" value="1"/>
</dbReference>
<feature type="coiled-coil region" evidence="24">
    <location>
        <begin position="742"/>
        <end position="799"/>
    </location>
</feature>
<evidence type="ECO:0000256" key="10">
    <source>
        <dbReference type="ARBA" id="ARBA00022677"/>
    </source>
</evidence>
<dbReference type="PANTHER" id="PTHR47167:SF10">
    <property type="entry name" value="SERINE_THREONINE-PROTEIN KINASE TAO3"/>
    <property type="match status" value="1"/>
</dbReference>
<dbReference type="InterPro" id="IPR017441">
    <property type="entry name" value="Protein_kinase_ATP_BS"/>
</dbReference>
<gene>
    <name evidence="27" type="primary">TAOK3</name>
    <name evidence="27" type="synonym">taok3a</name>
</gene>
<dbReference type="GeneTree" id="ENSGT00940000155735"/>
<keyword evidence="11" id="KW-0808">Transferase</keyword>
<dbReference type="EC" id="2.7.11.1" evidence="6"/>
<keyword evidence="12 23" id="KW-0547">Nucleotide-binding</keyword>
<evidence type="ECO:0000256" key="8">
    <source>
        <dbReference type="ARBA" id="ARBA00022490"/>
    </source>
</evidence>
<dbReference type="AlphaFoldDB" id="A0A671XG52"/>
<feature type="compositionally biased region" description="Low complexity" evidence="25">
    <location>
        <begin position="350"/>
        <end position="365"/>
    </location>
</feature>
<evidence type="ECO:0000256" key="7">
    <source>
        <dbReference type="ARBA" id="ARBA00022475"/>
    </source>
</evidence>
<dbReference type="GO" id="GO:0005524">
    <property type="term" value="F:ATP binding"/>
    <property type="evidence" value="ECO:0007669"/>
    <property type="project" value="UniProtKB-UniRule"/>
</dbReference>
<evidence type="ECO:0000256" key="16">
    <source>
        <dbReference type="ARBA" id="ARBA00023054"/>
    </source>
</evidence>
<feature type="region of interest" description="Disordered" evidence="25">
    <location>
        <begin position="320"/>
        <end position="365"/>
    </location>
</feature>
<keyword evidence="13" id="KW-0227">DNA damage</keyword>
<evidence type="ECO:0000313" key="27">
    <source>
        <dbReference type="Ensembl" id="ENSSAUP00010050089.1"/>
    </source>
</evidence>
<dbReference type="GO" id="GO:0005811">
    <property type="term" value="C:lipid droplet"/>
    <property type="evidence" value="ECO:0007669"/>
    <property type="project" value="UniProtKB-SubCell"/>
</dbReference>
<keyword evidence="7" id="KW-1003">Cell membrane</keyword>
<evidence type="ECO:0000256" key="9">
    <source>
        <dbReference type="ARBA" id="ARBA00022527"/>
    </source>
</evidence>
<evidence type="ECO:0000256" key="6">
    <source>
        <dbReference type="ARBA" id="ARBA00012513"/>
    </source>
</evidence>
<sequence length="940" mass="109785">MPSSTRKGVPKDPELADLFFKDDPEDVFCDLHEIGHGSFGAVYFARNSYSNEVVAIKKMSYNGKQTTEKWQDIIKEVKFLGQLRHPNTIEYKGCYLKDNTAWLVMEYCLGSASDLLEVHKKPLQEMEIAAITHGALLGLAYLHSHNMIHRDVKAGNILLTELGQVKLADFGSASIASPANSFVGTPYWMAPEVILAMDEGQYEGKVDIWSLGITCIELAERKPPLFNMNAMSALYHIAQNDSPTLQSNEWSDPFRSFVDYCLLKIPQDRPSSGELLRHDFVRRERSPRILIDLIQRTKDAVRELDNLQYRKMKKILYQEKHNGPMGESQEEEEDSEAASCKMNSLGSNHSIPSTSVSTGSQSSSVNSMQEVLDDSCSDMTMMHPQDYSSTLESSPHTKKVKFKGKRLNDDGREMWQPSHLQTCLSSQVTKQIHEHEQESELREQMSGYKRMRRQHQKQLIALENKLKAEMDEHRLKLQKEVETQANNAYIELEKLAKRHTVHTEKEMKTALTDEKKFQQQIVAQQKKELTTFLDNQKKQYKLCKEKIKEEMNEDHSTPKKEKQERLSKHKENMQHSQAEEEAHLLSQQRVFYDRNCRAFKRKVMIKRHDLEQEQIREELNKKKTQKEMEHAMLIRHDESMQELEHRQLKTLQKLRMDLIRLQHQTELENQIEYNNRRERELHRKHVLELRQQPKNLKALEMQIKKQFQDTCKVQTKQYKALRHHQMEVTPKAEHKTVLKALKDEQTRKLAILAEQYEQSINEMMASQALRLDEAQEAECQALRQQLQQEMELLNAYQSKIKMQTEAQHDRELQKLEQKVSLRRAHLEQKIEEELVSLQKERTDRIKHLLERQERETDSFDMESMRLGFGNLVQVFTAADALTQTHKDAKKKSMIKRLQNQLFSGPVRQSGWQVLVPPDPPKHPPPPCLSWCHKMTKKYAG</sequence>
<comment type="similarity">
    <text evidence="5">Belongs to the protein kinase superfamily. STE Ser/Thr protein kinase family. STE20 subfamily.</text>
</comment>
<feature type="region of interest" description="Disordered" evidence="25">
    <location>
        <begin position="549"/>
        <end position="580"/>
    </location>
</feature>